<dbReference type="SUPFAM" id="SSF51735">
    <property type="entry name" value="NAD(P)-binding Rossmann-fold domains"/>
    <property type="match status" value="1"/>
</dbReference>
<accession>E6SES9</accession>
<comment type="pathway">
    <text evidence="2">Carbohydrate biosynthesis; dTDP-L-rhamnose biosynthesis.</text>
</comment>
<dbReference type="EMBL" id="CP002343">
    <property type="protein sequence ID" value="ADU47686.1"/>
    <property type="molecule type" value="Genomic_DNA"/>
</dbReference>
<gene>
    <name evidence="4" type="ordered locus">Intca_1168</name>
</gene>
<dbReference type="PANTHER" id="PTHR10491:SF4">
    <property type="entry name" value="METHIONINE ADENOSYLTRANSFERASE 2 SUBUNIT BETA"/>
    <property type="match status" value="1"/>
</dbReference>
<protein>
    <recommendedName>
        <fullName evidence="2">dTDP-4-dehydrorhamnose reductase</fullName>
        <ecNumber evidence="2">1.1.1.133</ecNumber>
    </recommendedName>
</protein>
<dbReference type="Gene3D" id="3.90.25.10">
    <property type="entry name" value="UDP-galactose 4-epimerase, domain 1"/>
    <property type="match status" value="1"/>
</dbReference>
<reference evidence="4 5" key="1">
    <citation type="journal article" date="2010" name="Stand. Genomic Sci.">
        <title>Complete genome sequence of Intrasporangium calvum type strain (7 KIP).</title>
        <authorList>
            <person name="Del Rio T.G."/>
            <person name="Chertkov O."/>
            <person name="Yasawong M."/>
            <person name="Lucas S."/>
            <person name="Deshpande S."/>
            <person name="Cheng J.F."/>
            <person name="Detter C."/>
            <person name="Tapia R."/>
            <person name="Han C."/>
            <person name="Goodwin L."/>
            <person name="Pitluck S."/>
            <person name="Liolios K."/>
            <person name="Ivanova N."/>
            <person name="Mavromatis K."/>
            <person name="Pati A."/>
            <person name="Chen A."/>
            <person name="Palaniappan K."/>
            <person name="Land M."/>
            <person name="Hauser L."/>
            <person name="Chang Y.J."/>
            <person name="Jeffries C.D."/>
            <person name="Rohde M."/>
            <person name="Pukall R."/>
            <person name="Sikorski J."/>
            <person name="Goker M."/>
            <person name="Woyke T."/>
            <person name="Bristow J."/>
            <person name="Eisen J.A."/>
            <person name="Markowitz V."/>
            <person name="Hugenholtz P."/>
            <person name="Kyrpides N.C."/>
            <person name="Klenk H.P."/>
            <person name="Lapidus A."/>
        </authorList>
    </citation>
    <scope>NUCLEOTIDE SEQUENCE [LARGE SCALE GENOMIC DNA]</scope>
    <source>
        <strain evidence="5">ATCC 23552 / DSM 43043 / JCM 3097 / NBRC 12989 / 7 KIP</strain>
    </source>
</reference>
<evidence type="ECO:0000256" key="1">
    <source>
        <dbReference type="ARBA" id="ARBA00010944"/>
    </source>
</evidence>
<dbReference type="GO" id="GO:0019305">
    <property type="term" value="P:dTDP-rhamnose biosynthetic process"/>
    <property type="evidence" value="ECO:0007669"/>
    <property type="project" value="UniProtKB-UniPathway"/>
</dbReference>
<dbReference type="Gene3D" id="3.40.50.720">
    <property type="entry name" value="NAD(P)-binding Rossmann-like Domain"/>
    <property type="match status" value="1"/>
</dbReference>
<evidence type="ECO:0000313" key="5">
    <source>
        <dbReference type="Proteomes" id="UP000008914"/>
    </source>
</evidence>
<keyword evidence="2 4" id="KW-0560">Oxidoreductase</keyword>
<feature type="domain" description="RmlD-like substrate binding" evidence="3">
    <location>
        <begin position="6"/>
        <end position="281"/>
    </location>
</feature>
<dbReference type="InterPro" id="IPR005913">
    <property type="entry name" value="dTDP_dehydrorham_reduct"/>
</dbReference>
<dbReference type="GO" id="GO:0005829">
    <property type="term" value="C:cytosol"/>
    <property type="evidence" value="ECO:0007669"/>
    <property type="project" value="TreeGrafter"/>
</dbReference>
<dbReference type="InterPro" id="IPR029903">
    <property type="entry name" value="RmlD-like-bd"/>
</dbReference>
<dbReference type="UniPathway" id="UPA00124"/>
<proteinExistence type="inferred from homology"/>
<dbReference type="OrthoDB" id="9803892at2"/>
<dbReference type="GO" id="GO:0008831">
    <property type="term" value="F:dTDP-4-dehydrorhamnose reductase activity"/>
    <property type="evidence" value="ECO:0007669"/>
    <property type="project" value="UniProtKB-EC"/>
</dbReference>
<dbReference type="RefSeq" id="WP_013492002.1">
    <property type="nucleotide sequence ID" value="NC_014830.1"/>
</dbReference>
<evidence type="ECO:0000313" key="4">
    <source>
        <dbReference type="EMBL" id="ADU47686.1"/>
    </source>
</evidence>
<dbReference type="PANTHER" id="PTHR10491">
    <property type="entry name" value="DTDP-4-DEHYDRORHAMNOSE REDUCTASE"/>
    <property type="match status" value="1"/>
</dbReference>
<keyword evidence="5" id="KW-1185">Reference proteome</keyword>
<evidence type="ECO:0000259" key="3">
    <source>
        <dbReference type="Pfam" id="PF04321"/>
    </source>
</evidence>
<comment type="function">
    <text evidence="2">Catalyzes the reduction of dTDP-6-deoxy-L-lyxo-4-hexulose to yield dTDP-L-rhamnose.</text>
</comment>
<keyword evidence="2" id="KW-0521">NADP</keyword>
<organism evidence="4 5">
    <name type="scientific">Intrasporangium calvum (strain ATCC 23552 / DSM 43043 / JCM 3097 / NBRC 12989 / NCIMB 10167 / NRRL B-3866 / 7 KIP)</name>
    <dbReference type="NCBI Taxonomy" id="710696"/>
    <lineage>
        <taxon>Bacteria</taxon>
        <taxon>Bacillati</taxon>
        <taxon>Actinomycetota</taxon>
        <taxon>Actinomycetes</taxon>
        <taxon>Micrococcales</taxon>
        <taxon>Intrasporangiaceae</taxon>
        <taxon>Intrasporangium</taxon>
    </lineage>
</organism>
<evidence type="ECO:0000256" key="2">
    <source>
        <dbReference type="RuleBase" id="RU364082"/>
    </source>
</evidence>
<dbReference type="KEGG" id="ica:Intca_1168"/>
<dbReference type="Pfam" id="PF04321">
    <property type="entry name" value="RmlD_sub_bind"/>
    <property type="match status" value="1"/>
</dbReference>
<dbReference type="HOGENOM" id="CLU_045518_1_2_11"/>
<dbReference type="eggNOG" id="COG1091">
    <property type="taxonomic scope" value="Bacteria"/>
</dbReference>
<dbReference type="STRING" id="710696.Intca_1168"/>
<sequence length="282" mass="30359">MTSGQRVLVTGAGGMLARDLVPALRAAGHAVTALGADELDITGAPECLAAAAGHDLVVNCAAFARVDEAEREEPLAFAVNALGAANVARAAAHAGARILHFSTDYVFDGQANRPYAAEHPPSPLSAYGRTKLAGEWAVRALCADHWVVRTAWLYGAGGPNFVGTMLRLAEERGTLDVVDDQRGQPTWTRDLAELVVRMVDARAPTGTYHGTSSGETTWHGLARAIFEERRLDPHRVRPTSTDAFPRPAPRPAYGVLSHRSLEEAGIDPIRDWREALAEYLRR</sequence>
<dbReference type="EC" id="1.1.1.133" evidence="2"/>
<name>E6SES9_INTC7</name>
<dbReference type="AlphaFoldDB" id="E6SES9"/>
<dbReference type="Proteomes" id="UP000008914">
    <property type="component" value="Chromosome"/>
</dbReference>
<comment type="similarity">
    <text evidence="1 2">Belongs to the dTDP-4-dehydrorhamnose reductase family.</text>
</comment>
<dbReference type="CDD" id="cd05254">
    <property type="entry name" value="dTDP_HR_like_SDR_e"/>
    <property type="match status" value="1"/>
</dbReference>
<dbReference type="InterPro" id="IPR036291">
    <property type="entry name" value="NAD(P)-bd_dom_sf"/>
</dbReference>
<dbReference type="NCBIfam" id="TIGR01214">
    <property type="entry name" value="rmlD"/>
    <property type="match status" value="1"/>
</dbReference>